<sequence>MTKLLTSLFLIAAAVPCLAQELNVPKGKEFSYTTQIDGTGTQKYNTAKTYNFRSLGKDADGNSVFECTLIRIVDKQDHDRDGKPSINSDNAASSKFNSTSIIDALAILNKPFKVTVDKEGKVLKVDGADEAAKAAGVKWDLDADTKNRLISHTQFISSQIQQMFFWVPGGITDKTATEWKAKNGRIYKVSPVDVVPNNLNLNTEVKKPLDAPNNDQSLVRITTKANDMTNELAEYIIDTKTGLVQTSTKKRDMTLHMSSQEMRHIDKTEQKIGAPAKPVQQDTTVTDMMVQMGSFSDAMQVNRKYDLDKMQRYFKANDAKFNGNPYYHSAKLGAIQQLPKSDANSALYDSLLLATPSKYLYIKEGLHTQLINKFYKLSETDPEKAYEVAQQFYDTDRFREWVQTTTAQTFLSPSKAYPKEWDIALKLVTKMYNAKEPILKKEFTPLYLWATARKDTSNTALLMANAKQLAAADKQTFRLGMGGRYGLLLYGMLEKAGKPIEAKTMLDATITKLHNAATDSTNVLMVDDKYTLAHAYYLKYLAEKKRGNLNAPNYLSLAAQNSPSGPNDKTYARGYDSHFLKSKPSYREDHIQYLLSIGDERKAAKSIAAHISAEPESLPQMKKLYQGKYPDKDFKMVFMKDVVGSWPNAPDFNLLDLENRSHSLTEYLNKWTVIDFWGTWCGPCVAELPDVNGFYQELATDDNASFVSIACKDFTQTVIPFMKKNDYSFPVLMSDGKIQQKFLVRAYPHKVLVSPSGKFIPIEYGKDWRKILKTFSSI</sequence>
<dbReference type="Gene3D" id="3.40.30.10">
    <property type="entry name" value="Glutaredoxin"/>
    <property type="match status" value="1"/>
</dbReference>
<evidence type="ECO:0000259" key="3">
    <source>
        <dbReference type="PROSITE" id="PS51352"/>
    </source>
</evidence>
<keyword evidence="5" id="KW-1185">Reference proteome</keyword>
<dbReference type="InterPro" id="IPR000866">
    <property type="entry name" value="AhpC/TSA"/>
</dbReference>
<dbReference type="Proteomes" id="UP000622475">
    <property type="component" value="Unassembled WGS sequence"/>
</dbReference>
<comment type="caution">
    <text evidence="4">The sequence shown here is derived from an EMBL/GenBank/DDBJ whole genome shotgun (WGS) entry which is preliminary data.</text>
</comment>
<dbReference type="RefSeq" id="WP_194109702.1">
    <property type="nucleotide sequence ID" value="NZ_JADFFL010000001.1"/>
</dbReference>
<dbReference type="InterPro" id="IPR017937">
    <property type="entry name" value="Thioredoxin_CS"/>
</dbReference>
<organism evidence="4 5">
    <name type="scientific">Mucilaginibacter myungsuensis</name>
    <dbReference type="NCBI Taxonomy" id="649104"/>
    <lineage>
        <taxon>Bacteria</taxon>
        <taxon>Pseudomonadati</taxon>
        <taxon>Bacteroidota</taxon>
        <taxon>Sphingobacteriia</taxon>
        <taxon>Sphingobacteriales</taxon>
        <taxon>Sphingobacteriaceae</taxon>
        <taxon>Mucilaginibacter</taxon>
    </lineage>
</organism>
<dbReference type="InterPro" id="IPR036249">
    <property type="entry name" value="Thioredoxin-like_sf"/>
</dbReference>
<evidence type="ECO:0000313" key="4">
    <source>
        <dbReference type="EMBL" id="MBE9660503.1"/>
    </source>
</evidence>
<reference evidence="4" key="1">
    <citation type="submission" date="2020-10" db="EMBL/GenBank/DDBJ databases">
        <title>Mucilaginibacter mali sp. nov., isolated from rhizosphere soil of apple orchard.</title>
        <authorList>
            <person name="Lee J.-S."/>
            <person name="Kim H.S."/>
            <person name="Kim J.-S."/>
        </authorList>
    </citation>
    <scope>NUCLEOTIDE SEQUENCE</scope>
    <source>
        <strain evidence="4">KCTC 22746</strain>
    </source>
</reference>
<accession>A0A929KV78</accession>
<dbReference type="Pfam" id="PF00578">
    <property type="entry name" value="AhpC-TSA"/>
    <property type="match status" value="1"/>
</dbReference>
<dbReference type="GO" id="GO:0016209">
    <property type="term" value="F:antioxidant activity"/>
    <property type="evidence" value="ECO:0007669"/>
    <property type="project" value="InterPro"/>
</dbReference>
<dbReference type="GO" id="GO:0016491">
    <property type="term" value="F:oxidoreductase activity"/>
    <property type="evidence" value="ECO:0007669"/>
    <property type="project" value="InterPro"/>
</dbReference>
<name>A0A929KV78_9SPHI</name>
<dbReference type="PANTHER" id="PTHR42852:SF13">
    <property type="entry name" value="PROTEIN DIPZ"/>
    <property type="match status" value="1"/>
</dbReference>
<protein>
    <submittedName>
        <fullName evidence="4">TlpA family protein disulfide reductase</fullName>
    </submittedName>
</protein>
<keyword evidence="1" id="KW-0676">Redox-active center</keyword>
<dbReference type="AlphaFoldDB" id="A0A929KV78"/>
<evidence type="ECO:0000256" key="2">
    <source>
        <dbReference type="SAM" id="SignalP"/>
    </source>
</evidence>
<dbReference type="SUPFAM" id="SSF52833">
    <property type="entry name" value="Thioredoxin-like"/>
    <property type="match status" value="1"/>
</dbReference>
<proteinExistence type="predicted"/>
<dbReference type="CDD" id="cd02966">
    <property type="entry name" value="TlpA_like_family"/>
    <property type="match status" value="1"/>
</dbReference>
<dbReference type="InterPro" id="IPR050553">
    <property type="entry name" value="Thioredoxin_ResA/DsbE_sf"/>
</dbReference>
<keyword evidence="2" id="KW-0732">Signal</keyword>
<dbReference type="Pfam" id="PF19777">
    <property type="entry name" value="DUF6263"/>
    <property type="match status" value="1"/>
</dbReference>
<feature type="domain" description="Thioredoxin" evidence="3">
    <location>
        <begin position="643"/>
        <end position="778"/>
    </location>
</feature>
<dbReference type="PANTHER" id="PTHR42852">
    <property type="entry name" value="THIOL:DISULFIDE INTERCHANGE PROTEIN DSBE"/>
    <property type="match status" value="1"/>
</dbReference>
<gene>
    <name evidence="4" type="ORF">IRJ16_01270</name>
</gene>
<dbReference type="EMBL" id="JADFFL010000001">
    <property type="protein sequence ID" value="MBE9660503.1"/>
    <property type="molecule type" value="Genomic_DNA"/>
</dbReference>
<dbReference type="PROSITE" id="PS00194">
    <property type="entry name" value="THIOREDOXIN_1"/>
    <property type="match status" value="1"/>
</dbReference>
<evidence type="ECO:0000256" key="1">
    <source>
        <dbReference type="ARBA" id="ARBA00023284"/>
    </source>
</evidence>
<dbReference type="InterPro" id="IPR046230">
    <property type="entry name" value="DUF6263"/>
</dbReference>
<feature type="signal peptide" evidence="2">
    <location>
        <begin position="1"/>
        <end position="19"/>
    </location>
</feature>
<dbReference type="PROSITE" id="PS51352">
    <property type="entry name" value="THIOREDOXIN_2"/>
    <property type="match status" value="1"/>
</dbReference>
<evidence type="ECO:0000313" key="5">
    <source>
        <dbReference type="Proteomes" id="UP000622475"/>
    </source>
</evidence>
<feature type="chain" id="PRO_5036789380" evidence="2">
    <location>
        <begin position="20"/>
        <end position="778"/>
    </location>
</feature>
<dbReference type="InterPro" id="IPR013766">
    <property type="entry name" value="Thioredoxin_domain"/>
</dbReference>